<dbReference type="STRING" id="1116472.MGMO_34c00200"/>
<evidence type="ECO:0000256" key="10">
    <source>
        <dbReference type="ARBA" id="ARBA00030892"/>
    </source>
</evidence>
<dbReference type="NCBIfam" id="TIGR00068">
    <property type="entry name" value="glyox_I"/>
    <property type="match status" value="1"/>
</dbReference>
<comment type="cofactor">
    <cofactor evidence="1">
        <name>Ni(2+)</name>
        <dbReference type="ChEBI" id="CHEBI:49786"/>
    </cofactor>
</comment>
<comment type="caution">
    <text evidence="17">The sequence shown here is derived from an EMBL/GenBank/DDBJ whole genome shotgun (WGS) entry which is preliminary data.</text>
</comment>
<dbReference type="OrthoDB" id="9789841at2"/>
<evidence type="ECO:0000256" key="11">
    <source>
        <dbReference type="ARBA" id="ARBA00032460"/>
    </source>
</evidence>
<evidence type="ECO:0000313" key="17">
    <source>
        <dbReference type="EMBL" id="ESS73176.1"/>
    </source>
</evidence>
<dbReference type="GO" id="GO:0019243">
    <property type="term" value="P:methylglyoxal catabolic process to D-lactate via S-lactoyl-glutathione"/>
    <property type="evidence" value="ECO:0007669"/>
    <property type="project" value="TreeGrafter"/>
</dbReference>
<sequence>MNPNIYPTRLLHTMLRVGNLDKSIAFYTQLLGMKLLHSQEYPEGEYTLAFVGYQDEADSTVLELTYNWGKQHYDIGTAFGHLALATDDIYATCEALAAEGVNITRPPGPMKDDASIVIAFLEDPDGYKIELIQRK</sequence>
<dbReference type="GO" id="GO:0046872">
    <property type="term" value="F:metal ion binding"/>
    <property type="evidence" value="ECO:0007669"/>
    <property type="project" value="UniProtKB-KW"/>
</dbReference>
<dbReference type="Gene3D" id="3.10.180.10">
    <property type="entry name" value="2,3-Dihydroxybiphenyl 1,2-Dioxygenase, domain 1"/>
    <property type="match status" value="1"/>
</dbReference>
<evidence type="ECO:0000256" key="2">
    <source>
        <dbReference type="ARBA" id="ARBA00005008"/>
    </source>
</evidence>
<reference evidence="17 18" key="1">
    <citation type="journal article" date="2013" name="Genome Announc.">
        <title>Draft Genome Sequence of the Methanotrophic Gammaproteobacterium Methyloglobulus morosus DSM 22980 Strain KoM1.</title>
        <authorList>
            <person name="Poehlein A."/>
            <person name="Deutzmann J.S."/>
            <person name="Daniel R."/>
            <person name="Simeonova D.D."/>
        </authorList>
    </citation>
    <scope>NUCLEOTIDE SEQUENCE [LARGE SCALE GENOMIC DNA]</scope>
    <source>
        <strain evidence="17 18">KoM1</strain>
    </source>
</reference>
<dbReference type="RefSeq" id="WP_023493839.1">
    <property type="nucleotide sequence ID" value="NZ_AYLO01000033.1"/>
</dbReference>
<dbReference type="InterPro" id="IPR037523">
    <property type="entry name" value="VOC_core"/>
</dbReference>
<keyword evidence="6 15" id="KW-0479">Metal-binding</keyword>
<keyword evidence="7 17" id="KW-0456">Lyase</keyword>
<dbReference type="SUPFAM" id="SSF54593">
    <property type="entry name" value="Glyoxalase/Bleomycin resistance protein/Dihydroxybiphenyl dioxygenase"/>
    <property type="match status" value="1"/>
</dbReference>
<dbReference type="AlphaFoldDB" id="V5E0U8"/>
<dbReference type="InterPro" id="IPR029068">
    <property type="entry name" value="Glyas_Bleomycin-R_OHBP_Dase"/>
</dbReference>
<protein>
    <recommendedName>
        <fullName evidence="4">lactoylglutathione lyase</fullName>
        <ecNumber evidence="4">4.4.1.5</ecNumber>
    </recommendedName>
    <alternativeName>
        <fullName evidence="10">Aldoketomutase</fullName>
    </alternativeName>
    <alternativeName>
        <fullName evidence="9">Glyoxalase I</fullName>
    </alternativeName>
    <alternativeName>
        <fullName evidence="8">Ketone-aldehyde mutase</fullName>
    </alternativeName>
    <alternativeName>
        <fullName evidence="11">Methylglyoxalase</fullName>
    </alternativeName>
    <alternativeName>
        <fullName evidence="12">S-D-lactoylglutathione methylglyoxal lyase</fullName>
    </alternativeName>
</protein>
<dbReference type="eggNOG" id="COG0346">
    <property type="taxonomic scope" value="Bacteria"/>
</dbReference>
<dbReference type="EMBL" id="AYLO01000033">
    <property type="protein sequence ID" value="ESS73176.1"/>
    <property type="molecule type" value="Genomic_DNA"/>
</dbReference>
<dbReference type="GO" id="GO:0004462">
    <property type="term" value="F:lactoylglutathione lyase activity"/>
    <property type="evidence" value="ECO:0007669"/>
    <property type="project" value="UniProtKB-EC"/>
</dbReference>
<dbReference type="PATRIC" id="fig|1116472.3.peg.973"/>
<evidence type="ECO:0000256" key="3">
    <source>
        <dbReference type="ARBA" id="ARBA00010363"/>
    </source>
</evidence>
<comment type="cofactor">
    <cofactor evidence="15">
        <name>Zn(2+)</name>
        <dbReference type="ChEBI" id="CHEBI:29105"/>
    </cofactor>
    <text evidence="15">Binds 1 zinc ion per subunit. In the homodimer, two zinc ions are bound between subunits.</text>
</comment>
<feature type="binding site" evidence="15">
    <location>
        <position position="63"/>
    </location>
    <ligand>
        <name>Zn(2+)</name>
        <dbReference type="ChEBI" id="CHEBI:29105"/>
        <note>ligand shared between dimeric partners</note>
    </ligand>
</feature>
<evidence type="ECO:0000256" key="6">
    <source>
        <dbReference type="ARBA" id="ARBA00022723"/>
    </source>
</evidence>
<feature type="binding site" evidence="15">
    <location>
        <position position="81"/>
    </location>
    <ligand>
        <name>Zn(2+)</name>
        <dbReference type="ChEBI" id="CHEBI:29105"/>
        <note>ligand shared between dimeric partners</note>
    </ligand>
</feature>
<evidence type="ECO:0000256" key="9">
    <source>
        <dbReference type="ARBA" id="ARBA00030537"/>
    </source>
</evidence>
<dbReference type="UniPathway" id="UPA00619">
    <property type="reaction ID" value="UER00675"/>
</dbReference>
<evidence type="ECO:0000256" key="1">
    <source>
        <dbReference type="ARBA" id="ARBA00001967"/>
    </source>
</evidence>
<dbReference type="GO" id="GO:0005737">
    <property type="term" value="C:cytoplasm"/>
    <property type="evidence" value="ECO:0007669"/>
    <property type="project" value="TreeGrafter"/>
</dbReference>
<dbReference type="CDD" id="cd16358">
    <property type="entry name" value="GlxI_Ni"/>
    <property type="match status" value="1"/>
</dbReference>
<evidence type="ECO:0000256" key="15">
    <source>
        <dbReference type="PIRSR" id="PIRSR604361-3"/>
    </source>
</evidence>
<dbReference type="EC" id="4.4.1.5" evidence="4"/>
<comment type="pathway">
    <text evidence="2">Secondary metabolite metabolism; methylglyoxal degradation; (R)-lactate from methylglyoxal: step 1/2.</text>
</comment>
<evidence type="ECO:0000256" key="13">
    <source>
        <dbReference type="ARBA" id="ARBA00048273"/>
    </source>
</evidence>
<evidence type="ECO:0000256" key="12">
    <source>
        <dbReference type="ARBA" id="ARBA00033298"/>
    </source>
</evidence>
<dbReference type="PROSITE" id="PS51819">
    <property type="entry name" value="VOC"/>
    <property type="match status" value="1"/>
</dbReference>
<comment type="catalytic activity">
    <reaction evidence="13">
        <text>(R)-S-lactoylglutathione = methylglyoxal + glutathione</text>
        <dbReference type="Rhea" id="RHEA:19069"/>
        <dbReference type="ChEBI" id="CHEBI:17158"/>
        <dbReference type="ChEBI" id="CHEBI:57474"/>
        <dbReference type="ChEBI" id="CHEBI:57925"/>
        <dbReference type="EC" id="4.4.1.5"/>
    </reaction>
</comment>
<organism evidence="17 18">
    <name type="scientific">Methyloglobulus morosus KoM1</name>
    <dbReference type="NCBI Taxonomy" id="1116472"/>
    <lineage>
        <taxon>Bacteria</taxon>
        <taxon>Pseudomonadati</taxon>
        <taxon>Pseudomonadota</taxon>
        <taxon>Gammaproteobacteria</taxon>
        <taxon>Methylococcales</taxon>
        <taxon>Methylococcaceae</taxon>
        <taxon>Methyloglobulus</taxon>
    </lineage>
</organism>
<evidence type="ECO:0000256" key="14">
    <source>
        <dbReference type="PIRSR" id="PIRSR604361-1"/>
    </source>
</evidence>
<dbReference type="PROSITE" id="PS00934">
    <property type="entry name" value="GLYOXALASE_I_1"/>
    <property type="match status" value="1"/>
</dbReference>
<dbReference type="InterPro" id="IPR004361">
    <property type="entry name" value="Glyoxalase_1"/>
</dbReference>
<evidence type="ECO:0000256" key="8">
    <source>
        <dbReference type="ARBA" id="ARBA00030291"/>
    </source>
</evidence>
<feature type="active site" description="Proton donor/acceptor" evidence="14">
    <location>
        <position position="130"/>
    </location>
</feature>
<evidence type="ECO:0000313" key="18">
    <source>
        <dbReference type="Proteomes" id="UP000017842"/>
    </source>
</evidence>
<dbReference type="Proteomes" id="UP000017842">
    <property type="component" value="Unassembled WGS sequence"/>
</dbReference>
<keyword evidence="5" id="KW-0533">Nickel</keyword>
<keyword evidence="15" id="KW-0862">Zinc</keyword>
<proteinExistence type="inferred from homology"/>
<evidence type="ECO:0000256" key="5">
    <source>
        <dbReference type="ARBA" id="ARBA00022596"/>
    </source>
</evidence>
<keyword evidence="18" id="KW-1185">Reference proteome</keyword>
<name>V5E0U8_9GAMM</name>
<feature type="domain" description="VOC" evidence="16">
    <location>
        <begin position="9"/>
        <end position="134"/>
    </location>
</feature>
<dbReference type="PANTHER" id="PTHR46036:SF5">
    <property type="entry name" value="LACTOYLGLUTATHIONE LYASE"/>
    <property type="match status" value="1"/>
</dbReference>
<evidence type="ECO:0000259" key="16">
    <source>
        <dbReference type="PROSITE" id="PS51819"/>
    </source>
</evidence>
<evidence type="ECO:0000256" key="7">
    <source>
        <dbReference type="ARBA" id="ARBA00023239"/>
    </source>
</evidence>
<dbReference type="InterPro" id="IPR004360">
    <property type="entry name" value="Glyas_Fos-R_dOase_dom"/>
</dbReference>
<accession>V5E0U8</accession>
<dbReference type="PANTHER" id="PTHR46036">
    <property type="entry name" value="LACTOYLGLUTATHIONE LYASE"/>
    <property type="match status" value="1"/>
</dbReference>
<comment type="similarity">
    <text evidence="3">Belongs to the glyoxalase I family.</text>
</comment>
<dbReference type="InterPro" id="IPR018146">
    <property type="entry name" value="Glyoxalase_1_CS"/>
</dbReference>
<evidence type="ECO:0000256" key="4">
    <source>
        <dbReference type="ARBA" id="ARBA00012081"/>
    </source>
</evidence>
<dbReference type="Pfam" id="PF00903">
    <property type="entry name" value="Glyoxalase"/>
    <property type="match status" value="1"/>
</dbReference>
<feature type="binding site" evidence="15">
    <location>
        <position position="130"/>
    </location>
    <ligand>
        <name>Zn(2+)</name>
        <dbReference type="ChEBI" id="CHEBI:29105"/>
        <note>ligand shared between dimeric partners</note>
    </ligand>
</feature>
<gene>
    <name evidence="17" type="primary">gloA</name>
    <name evidence="17" type="ORF">MGMO_34c00200</name>
</gene>